<reference evidence="1" key="2">
    <citation type="journal article" date="2020" name="Nat. Commun.">
        <title>Large-scale genome sequencing of mycorrhizal fungi provides insights into the early evolution of symbiotic traits.</title>
        <authorList>
            <person name="Miyauchi S."/>
            <person name="Kiss E."/>
            <person name="Kuo A."/>
            <person name="Drula E."/>
            <person name="Kohler A."/>
            <person name="Sanchez-Garcia M."/>
            <person name="Morin E."/>
            <person name="Andreopoulos B."/>
            <person name="Barry K.W."/>
            <person name="Bonito G."/>
            <person name="Buee M."/>
            <person name="Carver A."/>
            <person name="Chen C."/>
            <person name="Cichocki N."/>
            <person name="Clum A."/>
            <person name="Culley D."/>
            <person name="Crous P.W."/>
            <person name="Fauchery L."/>
            <person name="Girlanda M."/>
            <person name="Hayes R.D."/>
            <person name="Keri Z."/>
            <person name="LaButti K."/>
            <person name="Lipzen A."/>
            <person name="Lombard V."/>
            <person name="Magnuson J."/>
            <person name="Maillard F."/>
            <person name="Murat C."/>
            <person name="Nolan M."/>
            <person name="Ohm R.A."/>
            <person name="Pangilinan J."/>
            <person name="Pereira M.F."/>
            <person name="Perotto S."/>
            <person name="Peter M."/>
            <person name="Pfister S."/>
            <person name="Riley R."/>
            <person name="Sitrit Y."/>
            <person name="Stielow J.B."/>
            <person name="Szollosi G."/>
            <person name="Zifcakova L."/>
            <person name="Stursova M."/>
            <person name="Spatafora J.W."/>
            <person name="Tedersoo L."/>
            <person name="Vaario L.M."/>
            <person name="Yamada A."/>
            <person name="Yan M."/>
            <person name="Wang P."/>
            <person name="Xu J."/>
            <person name="Bruns T."/>
            <person name="Baldrian P."/>
            <person name="Vilgalys R."/>
            <person name="Dunand C."/>
            <person name="Henrissat B."/>
            <person name="Grigoriev I.V."/>
            <person name="Hibbett D."/>
            <person name="Nagy L.G."/>
            <person name="Martin F.M."/>
        </authorList>
    </citation>
    <scope>NUCLEOTIDE SEQUENCE</scope>
    <source>
        <strain evidence="1">P2</strain>
    </source>
</reference>
<keyword evidence="2" id="KW-1185">Reference proteome</keyword>
<comment type="caution">
    <text evidence="1">The sequence shown here is derived from an EMBL/GenBank/DDBJ whole genome shotgun (WGS) entry which is preliminary data.</text>
</comment>
<evidence type="ECO:0000313" key="1">
    <source>
        <dbReference type="EMBL" id="KAF9643925.1"/>
    </source>
</evidence>
<gene>
    <name evidence="1" type="ORF">BDM02DRAFT_3175397</name>
</gene>
<proteinExistence type="predicted"/>
<accession>A0ACB6Z2F4</accession>
<dbReference type="Proteomes" id="UP000886501">
    <property type="component" value="Unassembled WGS sequence"/>
</dbReference>
<evidence type="ECO:0000313" key="2">
    <source>
        <dbReference type="Proteomes" id="UP000886501"/>
    </source>
</evidence>
<protein>
    <submittedName>
        <fullName evidence="1">Histone deacetylase complex protein</fullName>
    </submittedName>
</protein>
<reference evidence="1" key="1">
    <citation type="submission" date="2019-10" db="EMBL/GenBank/DDBJ databases">
        <authorList>
            <consortium name="DOE Joint Genome Institute"/>
            <person name="Kuo A."/>
            <person name="Miyauchi S."/>
            <person name="Kiss E."/>
            <person name="Drula E."/>
            <person name="Kohler A."/>
            <person name="Sanchez-Garcia M."/>
            <person name="Andreopoulos B."/>
            <person name="Barry K.W."/>
            <person name="Bonito G."/>
            <person name="Buee M."/>
            <person name="Carver A."/>
            <person name="Chen C."/>
            <person name="Cichocki N."/>
            <person name="Clum A."/>
            <person name="Culley D."/>
            <person name="Crous P.W."/>
            <person name="Fauchery L."/>
            <person name="Girlanda M."/>
            <person name="Hayes R."/>
            <person name="Keri Z."/>
            <person name="Labutti K."/>
            <person name="Lipzen A."/>
            <person name="Lombard V."/>
            <person name="Magnuson J."/>
            <person name="Maillard F."/>
            <person name="Morin E."/>
            <person name="Murat C."/>
            <person name="Nolan M."/>
            <person name="Ohm R."/>
            <person name="Pangilinan J."/>
            <person name="Pereira M."/>
            <person name="Perotto S."/>
            <person name="Peter M."/>
            <person name="Riley R."/>
            <person name="Sitrit Y."/>
            <person name="Stielow B."/>
            <person name="Szollosi G."/>
            <person name="Zifcakova L."/>
            <person name="Stursova M."/>
            <person name="Spatafora J.W."/>
            <person name="Tedersoo L."/>
            <person name="Vaario L.-M."/>
            <person name="Yamada A."/>
            <person name="Yan M."/>
            <person name="Wang P."/>
            <person name="Xu J."/>
            <person name="Bruns T."/>
            <person name="Baldrian P."/>
            <person name="Vilgalys R."/>
            <person name="Henrissat B."/>
            <person name="Grigoriev I.V."/>
            <person name="Hibbett D."/>
            <person name="Nagy L.G."/>
            <person name="Martin F.M."/>
        </authorList>
    </citation>
    <scope>NUCLEOTIDE SEQUENCE</scope>
    <source>
        <strain evidence="1">P2</strain>
    </source>
</reference>
<organism evidence="1 2">
    <name type="scientific">Thelephora ganbajun</name>
    <name type="common">Ganba fungus</name>
    <dbReference type="NCBI Taxonomy" id="370292"/>
    <lineage>
        <taxon>Eukaryota</taxon>
        <taxon>Fungi</taxon>
        <taxon>Dikarya</taxon>
        <taxon>Basidiomycota</taxon>
        <taxon>Agaricomycotina</taxon>
        <taxon>Agaricomycetes</taxon>
        <taxon>Thelephorales</taxon>
        <taxon>Thelephoraceae</taxon>
        <taxon>Thelephora</taxon>
    </lineage>
</organism>
<sequence length="586" mass="63884">MSLNTLGTANLVVFLQDACLKHQYIRSRDLSTIVERPERVRAVKAGLAVALSHLEGLNVGSKLKPQTLAAEASNVDPSDSDDLAKALDQMTLEASTAPPSESKTTPVRIVHSTAYVDILNNPAVKFIHGDIDRDVYLEHLKDWVANSVDKISKGESEIPIDLPQGDLYLCPGSLDAIQGALGTVCEAVDTVISSTGHSSQSAPSTPKRAFCVVRPPGHHCGEDTPCGFCFVNNVAVAAAHAHLTHKIRKVVIFDIDLHHGNGTQAIAWGVNEEYYRKLLQSESRSPDQVVETGLQIYYGSLHDILSFPCEDGKAALVQAASVSIHGPHGQYIENIHLEKYDSTEDFFDRLYEGPYKKLLTKAEQFVKETGGSNDDTLVFISCGFDACEHEYQSMSRHGRTVPVEFYHRFTRDACAFADKMAGGRIVSLLEGGYSDRALISGTIAHVAGFTDVEARIACDWWTPDVLNDVEKGIKKRRGGRQSNTTPLPSWLDRAITLLNTMDGRKPVSKYTSPAPALSMRLRERKQEGGVGGISTPPREASPDKQKPSSAIKTEAKEEIIVGQDGQTSTVKKLPRVILKIGPPPGK</sequence>
<dbReference type="EMBL" id="MU118175">
    <property type="protein sequence ID" value="KAF9643925.1"/>
    <property type="molecule type" value="Genomic_DNA"/>
</dbReference>
<name>A0ACB6Z2F4_THEGA</name>